<sequence length="215" mass="24206">MPNIPIRNDIPSTSHLSPILEERSYPDYKTIIKEVSKEGMISALNGLKRNEALAHPDMRRHQSFINTANSINNIYTNASIGGNINTHRYFVCFCAPEPVGIMIFIPASSVISHDTADLIGYILTYPGGQGYGSLLIEHAVNFSISLNHSGILKLYAERYAIPIYQRLCFVFTGNSNFGAVEMRLDPRISNRWSVIPNGYRLTKSRSLFNWQCHIL</sequence>
<dbReference type="SUPFAM" id="SSF55729">
    <property type="entry name" value="Acyl-CoA N-acyltransferases (Nat)"/>
    <property type="match status" value="1"/>
</dbReference>
<dbReference type="RefSeq" id="WP_099136368.1">
    <property type="nucleotide sequence ID" value="NZ_CAWNNJ010000035.1"/>
</dbReference>
<comment type="caution">
    <text evidence="1">The sequence shown here is derived from an EMBL/GenBank/DDBJ whole genome shotgun (WGS) entry which is preliminary data.</text>
</comment>
<reference evidence="1 2" key="1">
    <citation type="journal article" date="2017" name="Nat. Microbiol.">
        <title>Natural product diversity associated with the nematode symbionts Photorhabdus and Xenorhabdus.</title>
        <authorList>
            <person name="Tobias N.J."/>
            <person name="Wolff H."/>
            <person name="Djahanschiri B."/>
            <person name="Grundmann F."/>
            <person name="Kronenwerth M."/>
            <person name="Shi Y.M."/>
            <person name="Simonyi S."/>
            <person name="Grun P."/>
            <person name="Shapiro-Ilan D."/>
            <person name="Pidot S.J."/>
            <person name="Stinear T.P."/>
            <person name="Ebersberger I."/>
            <person name="Bode H.B."/>
        </authorList>
    </citation>
    <scope>NUCLEOTIDE SEQUENCE [LARGE SCALE GENOMIC DNA]</scope>
    <source>
        <strain evidence="1 2">DSM 16342</strain>
    </source>
</reference>
<accession>A0A2D0IYY0</accession>
<dbReference type="OrthoDB" id="6441960at2"/>
<organism evidence="1 2">
    <name type="scientific">Xenorhabdus budapestensis</name>
    <dbReference type="NCBI Taxonomy" id="290110"/>
    <lineage>
        <taxon>Bacteria</taxon>
        <taxon>Pseudomonadati</taxon>
        <taxon>Pseudomonadota</taxon>
        <taxon>Gammaproteobacteria</taxon>
        <taxon>Enterobacterales</taxon>
        <taxon>Morganellaceae</taxon>
        <taxon>Xenorhabdus</taxon>
    </lineage>
</organism>
<dbReference type="CDD" id="cd04301">
    <property type="entry name" value="NAT_SF"/>
    <property type="match status" value="1"/>
</dbReference>
<dbReference type="InterPro" id="IPR016181">
    <property type="entry name" value="Acyl_CoA_acyltransferase"/>
</dbReference>
<dbReference type="AlphaFoldDB" id="A0A2D0IYY0"/>
<keyword evidence="1" id="KW-0808">Transferase</keyword>
<dbReference type="EMBL" id="NIBS01000013">
    <property type="protein sequence ID" value="PHM26970.1"/>
    <property type="molecule type" value="Genomic_DNA"/>
</dbReference>
<dbReference type="Gene3D" id="3.40.630.30">
    <property type="match status" value="1"/>
</dbReference>
<name>A0A2D0IYY0_XENBU</name>
<proteinExistence type="predicted"/>
<dbReference type="Proteomes" id="UP000225833">
    <property type="component" value="Unassembled WGS sequence"/>
</dbReference>
<gene>
    <name evidence="1" type="ORF">Xbud_02539</name>
</gene>
<protein>
    <submittedName>
        <fullName evidence="1">N-acetyltransferase</fullName>
    </submittedName>
</protein>
<dbReference type="GO" id="GO:0016740">
    <property type="term" value="F:transferase activity"/>
    <property type="evidence" value="ECO:0007669"/>
    <property type="project" value="UniProtKB-KW"/>
</dbReference>
<evidence type="ECO:0000313" key="2">
    <source>
        <dbReference type="Proteomes" id="UP000225833"/>
    </source>
</evidence>
<evidence type="ECO:0000313" key="1">
    <source>
        <dbReference type="EMBL" id="PHM26970.1"/>
    </source>
</evidence>